<organism evidence="1 2">
    <name type="scientific">Haematococcus lacustris</name>
    <name type="common">Green alga</name>
    <name type="synonym">Haematococcus pluvialis</name>
    <dbReference type="NCBI Taxonomy" id="44745"/>
    <lineage>
        <taxon>Eukaryota</taxon>
        <taxon>Viridiplantae</taxon>
        <taxon>Chlorophyta</taxon>
        <taxon>core chlorophytes</taxon>
        <taxon>Chlorophyceae</taxon>
        <taxon>CS clade</taxon>
        <taxon>Chlamydomonadales</taxon>
        <taxon>Haematococcaceae</taxon>
        <taxon>Haematococcus</taxon>
    </lineage>
</organism>
<name>A0A6A0AJN1_HAELA</name>
<gene>
    <name evidence="1" type="ORF">HaLaN_32315</name>
</gene>
<keyword evidence="2" id="KW-1185">Reference proteome</keyword>
<evidence type="ECO:0000313" key="1">
    <source>
        <dbReference type="EMBL" id="GFH33006.1"/>
    </source>
</evidence>
<reference evidence="1 2" key="1">
    <citation type="submission" date="2020-02" db="EMBL/GenBank/DDBJ databases">
        <title>Draft genome sequence of Haematococcus lacustris strain NIES-144.</title>
        <authorList>
            <person name="Morimoto D."/>
            <person name="Nakagawa S."/>
            <person name="Yoshida T."/>
            <person name="Sawayama S."/>
        </authorList>
    </citation>
    <scope>NUCLEOTIDE SEQUENCE [LARGE SCALE GENOMIC DNA]</scope>
    <source>
        <strain evidence="1 2">NIES-144</strain>
    </source>
</reference>
<dbReference type="Proteomes" id="UP000485058">
    <property type="component" value="Unassembled WGS sequence"/>
</dbReference>
<dbReference type="EMBL" id="BLLF01007557">
    <property type="protein sequence ID" value="GFH33006.1"/>
    <property type="molecule type" value="Genomic_DNA"/>
</dbReference>
<evidence type="ECO:0000313" key="2">
    <source>
        <dbReference type="Proteomes" id="UP000485058"/>
    </source>
</evidence>
<dbReference type="AlphaFoldDB" id="A0A6A0AJN1"/>
<proteinExistence type="predicted"/>
<protein>
    <submittedName>
        <fullName evidence="1">Uncharacterized protein</fullName>
    </submittedName>
</protein>
<sequence>MVVHYARRGSGSVLLCMGPYASVADILYETWLSHLNKAGMQDLVELASSSNVVHCTRNWLEAGWKLAEDVIWLMNRLFEAD</sequence>
<comment type="caution">
    <text evidence="1">The sequence shown here is derived from an EMBL/GenBank/DDBJ whole genome shotgun (WGS) entry which is preliminary data.</text>
</comment>
<accession>A0A6A0AJN1</accession>